<dbReference type="EMBL" id="JAIQUM010000021">
    <property type="protein sequence ID" value="MBZ5750840.1"/>
    <property type="molecule type" value="Genomic_DNA"/>
</dbReference>
<organism evidence="5 6">
    <name type="scientific">Metabacillus rhizolycopersici</name>
    <dbReference type="NCBI Taxonomy" id="2875709"/>
    <lineage>
        <taxon>Bacteria</taxon>
        <taxon>Bacillati</taxon>
        <taxon>Bacillota</taxon>
        <taxon>Bacilli</taxon>
        <taxon>Bacillales</taxon>
        <taxon>Bacillaceae</taxon>
        <taxon>Metabacillus</taxon>
    </lineage>
</organism>
<dbReference type="SUPFAM" id="SSF53756">
    <property type="entry name" value="UDP-Glycosyltransferase/glycogen phosphorylase"/>
    <property type="match status" value="1"/>
</dbReference>
<sequence>MTKICVLTTVHHAYDGRIYHKQCKSLKKAGYEVTLLAPKPDKRIEDDGIDLIPIEKPKKEWKRFLHAFSVFKLAKETKADLYHFHDPELLPVGVLLRIFTRKPVIFDVHEHYPNAIMSKKYLKRWLKNPIRIAYELIEKMSLPILSGVIYTTEEVGERYQSYKNCKIENYPLPDMFTPTKKTSKNEDYLLYLGGITPIRGIEELIDGFAHTSKLRPQAKLIFVGSFESEAFEKKIREKIKANQLNDKVEFKGKVPYEQIEEHLSKASIGIIPYLPVPNHLVCLPNKLFEYMAAGVAVIASDFPHYRKVVDSSQSGLLVNPERPQSISKAMLELLENPVLTKEMGENGMEAFNLAYNWNSEEEKLFAFYKQLLEK</sequence>
<feature type="domain" description="Glycosyltransferase subfamily 4-like N-terminal" evidence="4">
    <location>
        <begin position="21"/>
        <end position="163"/>
    </location>
</feature>
<dbReference type="Pfam" id="PF13439">
    <property type="entry name" value="Glyco_transf_4"/>
    <property type="match status" value="1"/>
</dbReference>
<dbReference type="InterPro" id="IPR028098">
    <property type="entry name" value="Glyco_trans_4-like_N"/>
</dbReference>
<dbReference type="Gene3D" id="3.40.50.2000">
    <property type="entry name" value="Glycogen Phosphorylase B"/>
    <property type="match status" value="2"/>
</dbReference>
<evidence type="ECO:0000259" key="3">
    <source>
        <dbReference type="Pfam" id="PF00534"/>
    </source>
</evidence>
<protein>
    <submittedName>
        <fullName evidence="5">Glycosyltransferase family 4 protein</fullName>
    </submittedName>
</protein>
<dbReference type="RefSeq" id="WP_224139121.1">
    <property type="nucleotide sequence ID" value="NZ_JAIQUM010000021.1"/>
</dbReference>
<evidence type="ECO:0000313" key="5">
    <source>
        <dbReference type="EMBL" id="MBZ5750840.1"/>
    </source>
</evidence>
<keyword evidence="1" id="KW-0328">Glycosyltransferase</keyword>
<dbReference type="Pfam" id="PF00534">
    <property type="entry name" value="Glycos_transf_1"/>
    <property type="match status" value="1"/>
</dbReference>
<keyword evidence="2" id="KW-0808">Transferase</keyword>
<dbReference type="CDD" id="cd03794">
    <property type="entry name" value="GT4_WbuB-like"/>
    <property type="match status" value="1"/>
</dbReference>
<accession>A0ABS7URB6</accession>
<feature type="domain" description="Glycosyl transferase family 1" evidence="3">
    <location>
        <begin position="182"/>
        <end position="347"/>
    </location>
</feature>
<dbReference type="PANTHER" id="PTHR12526:SF629">
    <property type="entry name" value="TEICHURONIC ACID BIOSYNTHESIS GLYCOSYLTRANSFERASE TUAH-RELATED"/>
    <property type="match status" value="1"/>
</dbReference>
<evidence type="ECO:0000256" key="1">
    <source>
        <dbReference type="ARBA" id="ARBA00022676"/>
    </source>
</evidence>
<gene>
    <name evidence="5" type="ORF">K9V48_11400</name>
</gene>
<comment type="caution">
    <text evidence="5">The sequence shown here is derived from an EMBL/GenBank/DDBJ whole genome shotgun (WGS) entry which is preliminary data.</text>
</comment>
<dbReference type="PANTHER" id="PTHR12526">
    <property type="entry name" value="GLYCOSYLTRANSFERASE"/>
    <property type="match status" value="1"/>
</dbReference>
<evidence type="ECO:0000313" key="6">
    <source>
        <dbReference type="Proteomes" id="UP001165287"/>
    </source>
</evidence>
<evidence type="ECO:0000256" key="2">
    <source>
        <dbReference type="ARBA" id="ARBA00022679"/>
    </source>
</evidence>
<keyword evidence="6" id="KW-1185">Reference proteome</keyword>
<proteinExistence type="predicted"/>
<dbReference type="InterPro" id="IPR001296">
    <property type="entry name" value="Glyco_trans_1"/>
</dbReference>
<evidence type="ECO:0000259" key="4">
    <source>
        <dbReference type="Pfam" id="PF13439"/>
    </source>
</evidence>
<name>A0ABS7URB6_9BACI</name>
<dbReference type="Proteomes" id="UP001165287">
    <property type="component" value="Unassembled WGS sequence"/>
</dbReference>
<reference evidence="5" key="1">
    <citation type="submission" date="2024-05" db="EMBL/GenBank/DDBJ databases">
        <title>Metabacillus sp. nov., isolated from the rhizosphere soil of tomato plants.</title>
        <authorList>
            <person name="Ma R."/>
        </authorList>
    </citation>
    <scope>NUCLEOTIDE SEQUENCE</scope>
    <source>
        <strain evidence="5">DBTR6</strain>
    </source>
</reference>